<accession>A0A940Y9P2</accession>
<keyword evidence="1" id="KW-0614">Plasmid</keyword>
<protein>
    <submittedName>
        <fullName evidence="1">Uncharacterized protein</fullName>
    </submittedName>
</protein>
<geneLocation type="plasmid" evidence="1">
    <name>p2</name>
</geneLocation>
<dbReference type="AlphaFoldDB" id="A0A940Y9P2"/>
<dbReference type="EMBL" id="JAGPYQ010000003">
    <property type="protein sequence ID" value="MBQ0855637.1"/>
    <property type="molecule type" value="Genomic_DNA"/>
</dbReference>
<name>A0A940Y9P2_9ACTN</name>
<organism evidence="1 2">
    <name type="scientific">Streptomyces liliiviolaceus</name>
    <dbReference type="NCBI Taxonomy" id="2823109"/>
    <lineage>
        <taxon>Bacteria</taxon>
        <taxon>Bacillati</taxon>
        <taxon>Actinomycetota</taxon>
        <taxon>Actinomycetes</taxon>
        <taxon>Kitasatosporales</taxon>
        <taxon>Streptomycetaceae</taxon>
        <taxon>Streptomyces</taxon>
    </lineage>
</organism>
<dbReference type="Proteomes" id="UP000677413">
    <property type="component" value="Unassembled WGS sequence"/>
</dbReference>
<reference evidence="1 2" key="1">
    <citation type="submission" date="2021-04" db="EMBL/GenBank/DDBJ databases">
        <authorList>
            <person name="Tang X."/>
            <person name="Zhou X."/>
            <person name="Chen X."/>
            <person name="Cernava T."/>
            <person name="Zhang C."/>
        </authorList>
    </citation>
    <scope>NUCLEOTIDE SEQUENCE [LARGE SCALE GENOMIC DNA]</scope>
    <source>
        <strain evidence="1 2">BH-SS-21</strain>
        <plasmid evidence="1">p2</plasmid>
    </source>
</reference>
<keyword evidence="2" id="KW-1185">Reference proteome</keyword>
<evidence type="ECO:0000313" key="2">
    <source>
        <dbReference type="Proteomes" id="UP000677413"/>
    </source>
</evidence>
<dbReference type="RefSeq" id="WP_210894531.1">
    <property type="nucleotide sequence ID" value="NZ_JAGPYQ010000003.1"/>
</dbReference>
<evidence type="ECO:0000313" key="1">
    <source>
        <dbReference type="EMBL" id="MBQ0855637.1"/>
    </source>
</evidence>
<sequence>MPWEALKTKLGELKARVEYTEPFWLVTWETDRFSAHPAFLDSHLTTGALAGMVRGDTEVLRHNRVVTDGFLDREMRDVYIALDTKAEKCADVSDRIRLLRHWQSAKYMGVVVGVSGIVPQANKFAAQHASTCAEFVHAHAAFLAAGQSLNPPYRPAEDREELMRRYNLALAAAGGAQPLPTKDESAWAAHSESFVKAVQAQAAQLTFGSPQAAVGHALKHLSRGASGVLANVNEQQMDGLVKGYLTEARDKIRNTDVAAVTSALDQCAGSRTYYFGEVGREVAMVAVSPSGLAWISTYYTDGRA</sequence>
<gene>
    <name evidence="1" type="ORF">J8N05_46615</name>
</gene>
<comment type="caution">
    <text evidence="1">The sequence shown here is derived from an EMBL/GenBank/DDBJ whole genome shotgun (WGS) entry which is preliminary data.</text>
</comment>
<proteinExistence type="predicted"/>